<feature type="signal peptide" evidence="1">
    <location>
        <begin position="1"/>
        <end position="24"/>
    </location>
</feature>
<dbReference type="Gene3D" id="3.40.710.10">
    <property type="entry name" value="DD-peptidase/beta-lactamase superfamily"/>
    <property type="match status" value="1"/>
</dbReference>
<keyword evidence="1" id="KW-0732">Signal</keyword>
<feature type="domain" description="Beta-lactamase-related" evidence="2">
    <location>
        <begin position="128"/>
        <end position="411"/>
    </location>
</feature>
<dbReference type="InterPro" id="IPR001466">
    <property type="entry name" value="Beta-lactam-related"/>
</dbReference>
<dbReference type="Pfam" id="PF00144">
    <property type="entry name" value="Beta-lactamase"/>
    <property type="match status" value="1"/>
</dbReference>
<name>A0A239G556_9PSED</name>
<dbReference type="SUPFAM" id="SSF56601">
    <property type="entry name" value="beta-lactamase/transpeptidase-like"/>
    <property type="match status" value="1"/>
</dbReference>
<keyword evidence="4" id="KW-1185">Reference proteome</keyword>
<reference evidence="4" key="1">
    <citation type="submission" date="2017-06" db="EMBL/GenBank/DDBJ databases">
        <authorList>
            <person name="Varghese N."/>
            <person name="Submissions S."/>
        </authorList>
    </citation>
    <scope>NUCLEOTIDE SEQUENCE [LARGE SCALE GENOMIC DNA]</scope>
    <source>
        <strain evidence="4">CIP 108523</strain>
    </source>
</reference>
<dbReference type="InterPro" id="IPR050789">
    <property type="entry name" value="Diverse_Enzym_Activities"/>
</dbReference>
<dbReference type="PANTHER" id="PTHR43283:SF7">
    <property type="entry name" value="BETA-LACTAMASE-RELATED DOMAIN-CONTAINING PROTEIN"/>
    <property type="match status" value="1"/>
</dbReference>
<sequence length="439" mass="48100">MSFKRNSLLLSLIGGLLINQTISAATETTPLDAKASTPQQLGLMQGIPPAAEKVVNFSNFLQFPFTRWSFSHIREVVPTVQVSRGSGAISALPRAERDDIDSLTFTPIGSDKPMTWEQSLAANYTDGIVVLHRGKRVYERYFGALKPEGQHIAFSVTKSFIGTLAAMLVADGTLDENAQVSRYVPELKDSAFGNATVRQVMDMTTSIDYSEDYADPKAGVWEYGRAGHLIPRPAGYTGATSLYAFLQKLKVEGEHGQAFAYKTVNSDALAWVVQRATGKPFAELLQERIWSKLGAEQDAYLMVDEVGTGFAGGGFNASLRDMARFGEAMRLNGHFNGQQIIPESVVADIRKGGDQSQFAKAGYKTLPGWSYRNMWWVASNDHQVFTARGIYGQTIYVDPKAEMVIARFASYPVATNSRIDPTSLPAYTALANLLMASDK</sequence>
<dbReference type="PANTHER" id="PTHR43283">
    <property type="entry name" value="BETA-LACTAMASE-RELATED"/>
    <property type="match status" value="1"/>
</dbReference>
<feature type="chain" id="PRO_5012557171" description="Beta-lactamase-related domain-containing protein" evidence="1">
    <location>
        <begin position="25"/>
        <end position="439"/>
    </location>
</feature>
<evidence type="ECO:0000256" key="1">
    <source>
        <dbReference type="SAM" id="SignalP"/>
    </source>
</evidence>
<protein>
    <recommendedName>
        <fullName evidence="2">Beta-lactamase-related domain-containing protein</fullName>
    </recommendedName>
</protein>
<dbReference type="EMBL" id="FZOG01000003">
    <property type="protein sequence ID" value="SNS63898.1"/>
    <property type="molecule type" value="Genomic_DNA"/>
</dbReference>
<evidence type="ECO:0000313" key="4">
    <source>
        <dbReference type="Proteomes" id="UP000242915"/>
    </source>
</evidence>
<dbReference type="Proteomes" id="UP000242915">
    <property type="component" value="Unassembled WGS sequence"/>
</dbReference>
<proteinExistence type="predicted"/>
<accession>A0A239G556</accession>
<dbReference type="RefSeq" id="WP_089360292.1">
    <property type="nucleotide sequence ID" value="NZ_FZOG01000003.1"/>
</dbReference>
<organism evidence="3 4">
    <name type="scientific">Pseudomonas segetis</name>
    <dbReference type="NCBI Taxonomy" id="298908"/>
    <lineage>
        <taxon>Bacteria</taxon>
        <taxon>Pseudomonadati</taxon>
        <taxon>Pseudomonadota</taxon>
        <taxon>Gammaproteobacteria</taxon>
        <taxon>Pseudomonadales</taxon>
        <taxon>Pseudomonadaceae</taxon>
        <taxon>Pseudomonas</taxon>
    </lineage>
</organism>
<gene>
    <name evidence="3" type="ORF">SAMN05216255_2920</name>
</gene>
<dbReference type="InterPro" id="IPR012338">
    <property type="entry name" value="Beta-lactam/transpept-like"/>
</dbReference>
<dbReference type="AlphaFoldDB" id="A0A239G556"/>
<evidence type="ECO:0000259" key="2">
    <source>
        <dbReference type="Pfam" id="PF00144"/>
    </source>
</evidence>
<evidence type="ECO:0000313" key="3">
    <source>
        <dbReference type="EMBL" id="SNS63898.1"/>
    </source>
</evidence>